<protein>
    <recommendedName>
        <fullName evidence="3">Type IV secretion system protein DotC</fullName>
    </recommendedName>
</protein>
<proteinExistence type="predicted"/>
<dbReference type="RefSeq" id="WP_151653966.1">
    <property type="nucleotide sequence ID" value="NZ_WBVX01000046.1"/>
</dbReference>
<reference evidence="1 2" key="1">
    <citation type="submission" date="2019-09" db="EMBL/GenBank/DDBJ databases">
        <title>Taxonomic organization of the family Brucellaceae based on a phylogenomic approach.</title>
        <authorList>
            <person name="Leclercq S."/>
            <person name="Cloeckaert A."/>
            <person name="Zygmunt M.S."/>
        </authorList>
    </citation>
    <scope>NUCLEOTIDE SEQUENCE [LARGE SCALE GENOMIC DNA]</scope>
    <source>
        <strain evidence="1 2">WS1830</strain>
    </source>
</reference>
<evidence type="ECO:0000313" key="1">
    <source>
        <dbReference type="EMBL" id="KAB2676513.1"/>
    </source>
</evidence>
<dbReference type="InterPro" id="IPR031618">
    <property type="entry name" value="T4SS_TraI"/>
</dbReference>
<gene>
    <name evidence="1" type="ORF">F9L08_26330</name>
</gene>
<dbReference type="AlphaFoldDB" id="A0A6L3Y707"/>
<dbReference type="PROSITE" id="PS51257">
    <property type="entry name" value="PROKAR_LIPOPROTEIN"/>
    <property type="match status" value="1"/>
</dbReference>
<accession>A0A6L3Y707</accession>
<evidence type="ECO:0000313" key="2">
    <source>
        <dbReference type="Proteomes" id="UP000481643"/>
    </source>
</evidence>
<name>A0A6L3Y707_9HYPH</name>
<dbReference type="EMBL" id="WBVX01000046">
    <property type="protein sequence ID" value="KAB2676513.1"/>
    <property type="molecule type" value="Genomic_DNA"/>
</dbReference>
<organism evidence="1 2">
    <name type="scientific">Brucella tritici</name>
    <dbReference type="NCBI Taxonomy" id="94626"/>
    <lineage>
        <taxon>Bacteria</taxon>
        <taxon>Pseudomonadati</taxon>
        <taxon>Pseudomonadota</taxon>
        <taxon>Alphaproteobacteria</taxon>
        <taxon>Hyphomicrobiales</taxon>
        <taxon>Brucellaceae</taxon>
        <taxon>Brucella/Ochrobactrum group</taxon>
        <taxon>Brucella</taxon>
    </lineage>
</organism>
<sequence>MKQFFPIIAALSVSVSLVGCTTTDSVKLDEPPPPPVLGGVDNLAGGSSAPLTYEQFAKKTRSGTGANAVDAARYSALRDAALAYSAQAAYERRSWEILKELEVKSSALSQEFNFNDVVYKAPRETGYVVPPVVSRAKEAITITDGGRESVAADEYYRIEKPGRLVAAIPSWRDYLVMGIDKTPDPSDQFLPSEKEERKVWDRYMAEGWRQGRMQAEEALKENMNLLRRDYLGMVEYRRLVDAGLVNSMVVTSSEVRAKGTPEELFIGQRRVKIENSATFNSDPRRWKPITRRFEVNK</sequence>
<evidence type="ECO:0008006" key="3">
    <source>
        <dbReference type="Google" id="ProtNLM"/>
    </source>
</evidence>
<dbReference type="Proteomes" id="UP000481643">
    <property type="component" value="Unassembled WGS sequence"/>
</dbReference>
<comment type="caution">
    <text evidence="1">The sequence shown here is derived from an EMBL/GenBank/DDBJ whole genome shotgun (WGS) entry which is preliminary data.</text>
</comment>
<dbReference type="Pfam" id="PF16932">
    <property type="entry name" value="T4SS_TraI"/>
    <property type="match status" value="1"/>
</dbReference>